<dbReference type="AlphaFoldDB" id="A0A4S3TPU1"/>
<sequence length="269" mass="27995">MNRRAFLGLGAAFIGAGALHQTGAFSSVSAGRGVAVSAATDPNALLGVDRSEYPPTVTNNTDSFSMTVSLESHNLAFDVTGDGSYEEPATFQFGPGDSRTVELEGDDDTVTITAELENGAGTIELERFFEVPQAAAIEQVVGSVREAFGSGRYEFSLTNTSGNDITLDGFGIAWTNNPDAMQVPRPNGNDSILTANGSQRIDQVLYVGGEITDVIDGQEVQLGGGEAMDFEIQRFSDGNPGGGIGVEDVDLAVRAADGSSSVVELRADG</sequence>
<dbReference type="RefSeq" id="WP_141464247.1">
    <property type="nucleotide sequence ID" value="NZ_RBZW01000021.1"/>
</dbReference>
<dbReference type="OrthoDB" id="351203at2157"/>
<evidence type="ECO:0000313" key="1">
    <source>
        <dbReference type="EMBL" id="THE65215.1"/>
    </source>
</evidence>
<name>A0A4S3TPU1_9EURY</name>
<accession>A0A4S3TPU1</accession>
<protein>
    <recommendedName>
        <fullName evidence="3">DUF1102 domain-containing protein</fullName>
    </recommendedName>
</protein>
<keyword evidence="2" id="KW-1185">Reference proteome</keyword>
<evidence type="ECO:0000313" key="2">
    <source>
        <dbReference type="Proteomes" id="UP000318864"/>
    </source>
</evidence>
<gene>
    <name evidence="1" type="ORF">D8Y22_08355</name>
</gene>
<evidence type="ECO:0008006" key="3">
    <source>
        <dbReference type="Google" id="ProtNLM"/>
    </source>
</evidence>
<reference evidence="1 2" key="1">
    <citation type="submission" date="2018-10" db="EMBL/GenBank/DDBJ databases">
        <title>Natronolimnobius sp. XQ-INN 246 isolated from Inner Mongolia Autonomous Region of China.</title>
        <authorList>
            <person name="Xue Q."/>
        </authorList>
    </citation>
    <scope>NUCLEOTIDE SEQUENCE [LARGE SCALE GENOMIC DNA]</scope>
    <source>
        <strain evidence="1 2">XQ-INN 246</strain>
    </source>
</reference>
<organism evidence="1 2">
    <name type="scientific">Salinadaptatus halalkaliphilus</name>
    <dbReference type="NCBI Taxonomy" id="2419781"/>
    <lineage>
        <taxon>Archaea</taxon>
        <taxon>Methanobacteriati</taxon>
        <taxon>Methanobacteriota</taxon>
        <taxon>Stenosarchaea group</taxon>
        <taxon>Halobacteria</taxon>
        <taxon>Halobacteriales</taxon>
        <taxon>Natrialbaceae</taxon>
        <taxon>Salinadaptatus</taxon>
    </lineage>
</organism>
<dbReference type="EMBL" id="RBZW01000021">
    <property type="protein sequence ID" value="THE65215.1"/>
    <property type="molecule type" value="Genomic_DNA"/>
</dbReference>
<dbReference type="Proteomes" id="UP000318864">
    <property type="component" value="Unassembled WGS sequence"/>
</dbReference>
<comment type="caution">
    <text evidence="1">The sequence shown here is derived from an EMBL/GenBank/DDBJ whole genome shotgun (WGS) entry which is preliminary data.</text>
</comment>
<proteinExistence type="predicted"/>